<feature type="compositionally biased region" description="Basic and acidic residues" evidence="1">
    <location>
        <begin position="119"/>
        <end position="130"/>
    </location>
</feature>
<organism evidence="2 3">
    <name type="scientific">Mesorhizobium ciceri biovar biserrulae (strain HAMBI 2942 / LMG 23838 / WSM1271)</name>
    <dbReference type="NCBI Taxonomy" id="765698"/>
    <lineage>
        <taxon>Bacteria</taxon>
        <taxon>Pseudomonadati</taxon>
        <taxon>Pseudomonadota</taxon>
        <taxon>Alphaproteobacteria</taxon>
        <taxon>Hyphomicrobiales</taxon>
        <taxon>Phyllobacteriaceae</taxon>
        <taxon>Mesorhizobium</taxon>
    </lineage>
</organism>
<protein>
    <submittedName>
        <fullName evidence="2">Excalibur domain protein</fullName>
    </submittedName>
</protein>
<evidence type="ECO:0000256" key="1">
    <source>
        <dbReference type="SAM" id="MobiDB-lite"/>
    </source>
</evidence>
<sequence>MGLVSGDTFMNWRWFSTATVVAFISGCTADYLNNYDSVTLAAGDANRSNMLLQTVDPFNPNSQNTRIEGDGARAVAVFNGYRGATRARSADLDCAGGSGNNAVVAPGVQITGSDPNGLDGDRDGIGCEGK</sequence>
<proteinExistence type="predicted"/>
<evidence type="ECO:0000313" key="2">
    <source>
        <dbReference type="EMBL" id="ADV14075.1"/>
    </source>
</evidence>
<dbReference type="STRING" id="765698.Mesci_4972"/>
<dbReference type="AlphaFoldDB" id="E8TNT0"/>
<dbReference type="eggNOG" id="ENOG502ZP4R">
    <property type="taxonomic scope" value="Bacteria"/>
</dbReference>
<dbReference type="KEGG" id="mci:Mesci_4972"/>
<dbReference type="HOGENOM" id="CLU_1935537_0_0_5"/>
<dbReference type="OrthoDB" id="7679506at2"/>
<gene>
    <name evidence="2" type="ordered locus">Mesci_4972</name>
</gene>
<name>E8TNT0_MESCW</name>
<feature type="region of interest" description="Disordered" evidence="1">
    <location>
        <begin position="107"/>
        <end position="130"/>
    </location>
</feature>
<dbReference type="EMBL" id="CP002447">
    <property type="protein sequence ID" value="ADV14075.1"/>
    <property type="molecule type" value="Genomic_DNA"/>
</dbReference>
<dbReference type="Proteomes" id="UP000007471">
    <property type="component" value="Chromosome"/>
</dbReference>
<reference evidence="3" key="1">
    <citation type="submission" date="2011-01" db="EMBL/GenBank/DDBJ databases">
        <title>Complete sequence of chromosome of Mesorhizobium ciceri bv. biserrulae WSM1271.</title>
        <authorList>
            <person name="Lucas S."/>
            <person name="Copeland A."/>
            <person name="Lapidus A."/>
            <person name="Cheng J.-F."/>
            <person name="Goodwin L."/>
            <person name="Pitluck S."/>
            <person name="Teshima H."/>
            <person name="Detter J.C."/>
            <person name="Han C."/>
            <person name="Tapia R."/>
            <person name="Land M."/>
            <person name="Hauser L."/>
            <person name="Kyrpides N."/>
            <person name="Ivanova N."/>
            <person name="Nandasena K."/>
            <person name="Reeve W.G."/>
            <person name="Howieson J.G."/>
            <person name="O'Hara G."/>
            <person name="Tiwari R.P."/>
            <person name="Woyke T."/>
        </authorList>
    </citation>
    <scope>NUCLEOTIDE SEQUENCE [LARGE SCALE GENOMIC DNA]</scope>
    <source>
        <strain evidence="3">HAMBI 2942 / LMG 23838 / WSM1271</strain>
    </source>
</reference>
<evidence type="ECO:0000313" key="3">
    <source>
        <dbReference type="Proteomes" id="UP000007471"/>
    </source>
</evidence>
<accession>E8TNT0</accession>